<evidence type="ECO:0000313" key="2">
    <source>
        <dbReference type="EMBL" id="QIR75283.1"/>
    </source>
</evidence>
<name>A0A6G9VQW0_9BACT</name>
<evidence type="ECO:0000259" key="1">
    <source>
        <dbReference type="Pfam" id="PF03235"/>
    </source>
</evidence>
<gene>
    <name evidence="2" type="ORF">FA584_03285</name>
</gene>
<dbReference type="RefSeq" id="WP_167749356.1">
    <property type="nucleotide sequence ID" value="NZ_CP039734.2"/>
</dbReference>
<accession>A0A6G9VQW0</accession>
<dbReference type="Proteomes" id="UP000502831">
    <property type="component" value="Chromosome"/>
</dbReference>
<feature type="domain" description="GmrSD restriction endonucleases N-terminal" evidence="1">
    <location>
        <begin position="54"/>
        <end position="189"/>
    </location>
</feature>
<reference evidence="2 3" key="1">
    <citation type="journal article" date="2017" name="Environ. Sci. Technol.">
        <title>Organohalide Respiration with Chlorinated Ethenes under Low pH Conditions.</title>
        <authorList>
            <person name="Yang Y."/>
            <person name="Capiro N.L."/>
            <person name="Marcet T.F."/>
            <person name="Yan J."/>
            <person name="Pennell K.D."/>
            <person name="Loffler F.E."/>
        </authorList>
    </citation>
    <scope>NUCLEOTIDE SEQUENCE [LARGE SCALE GENOMIC DNA]</scope>
    <source>
        <strain evidence="2 3">ACSDCE</strain>
    </source>
</reference>
<sequence length="377" mass="43709">MLILEKNNIEIEDSEENEYESGNNVITNPFSTKDIAINNRIVVLPSLVTKLTHDEIDLNPEFQRNEDLWDRKKMSRLIESILLKLPLPVFYFDVSTPEKWIVVDGLQRLSSIKKFMVDKKLKLQNLEFLTELNGKSYDDLDRNLKRVIEDTQLITYQIEAQTPKKVRYSIFHRINTGGLVLNAQEIRQALNQGGQGVKFLKDIAENEVFKTIVGLKSNRMSDRELVLRFVAFKLPTYQEFTFNNMGEFLDDSMDKLDKIKDEVLLENLKKDFLETLEFTENILGAGHRFSRSIANDDKTKSLNRSLFDVVTVCFSNIQNKEKFLERKDLFVEKFLKLLKDEQSDFTNAITKGTSGKGAVETRFKIMNGLIKEVIDEN</sequence>
<proteinExistence type="predicted"/>
<organism evidence="2 3">
    <name type="scientific">Sulfurospirillum diekertiae</name>
    <dbReference type="NCBI Taxonomy" id="1854492"/>
    <lineage>
        <taxon>Bacteria</taxon>
        <taxon>Pseudomonadati</taxon>
        <taxon>Campylobacterota</taxon>
        <taxon>Epsilonproteobacteria</taxon>
        <taxon>Campylobacterales</taxon>
        <taxon>Sulfurospirillaceae</taxon>
        <taxon>Sulfurospirillum</taxon>
    </lineage>
</organism>
<dbReference type="EMBL" id="CP039734">
    <property type="protein sequence ID" value="QIR75283.1"/>
    <property type="molecule type" value="Genomic_DNA"/>
</dbReference>
<dbReference type="Pfam" id="PF03235">
    <property type="entry name" value="GmrSD_N"/>
    <property type="match status" value="1"/>
</dbReference>
<protein>
    <submittedName>
        <fullName evidence="2">DUF262 domain-containing protein</fullName>
    </submittedName>
</protein>
<dbReference type="InterPro" id="IPR004919">
    <property type="entry name" value="GmrSD_N"/>
</dbReference>
<evidence type="ECO:0000313" key="3">
    <source>
        <dbReference type="Proteomes" id="UP000502831"/>
    </source>
</evidence>
<dbReference type="AlphaFoldDB" id="A0A6G9VQW0"/>
<dbReference type="PANTHER" id="PTHR39639:SF1">
    <property type="entry name" value="DUF262 DOMAIN-CONTAINING PROTEIN"/>
    <property type="match status" value="1"/>
</dbReference>
<dbReference type="PANTHER" id="PTHR39639">
    <property type="entry name" value="CHROMOSOME 16, WHOLE GENOME SHOTGUN SEQUENCE"/>
    <property type="match status" value="1"/>
</dbReference>